<evidence type="ECO:0000256" key="1">
    <source>
        <dbReference type="ARBA" id="ARBA00005695"/>
    </source>
</evidence>
<dbReference type="InterPro" id="IPR030678">
    <property type="entry name" value="Peptide/Ni-bd"/>
</dbReference>
<keyword evidence="2" id="KW-0813">Transport</keyword>
<keyword evidence="3 5" id="KW-0732">Signal</keyword>
<sequence>MLGKLRFHIILTIGAILALTVLAACGGDERQSTGGTPIGPTNTPIVADPTAISAPAPTDAPAAVADDATEAPSAGGAAPAAGVGMFPSPPFGLLAAPEGSPQYGGILRFGFVVKPAHFDVHQSGTALNNNTQGPMYDNLLRLHPLSAGREVIPDLAHSWDISEDGLVYTFYLREGVKFHDGADLTSEDVKATFDRIIDPPDGVVIPRESVFGAAAVSEIRAVDPLTVEFVLSEPRPDALVLNAIASGWNIIVRKQTLEENDYNLKRVKDYPGTGPFMFDEFSDQEFLKMTKNPNYWNPDLPYLDGIHILHLNAWVPEMGAALLAGRVDYARAIEPGSFKKAIEHPEIETAQYPQHVIFAMWMNNAKEPMNDARVRRAMHLVLDREAIKQATKDTFPAAFGAGFTFRFSPHATPEEELLQRPGYRYPKDEDIAEAQRLLTEAGYPNGEGIPELDFLVRQIAHLDLQAPAIQEMLRVHLNIKANIRSIHISQWFEDAEKGNFDITLSAVVLAIRDPSDYYRAWYGKDGPQNYSLWENDEFEAMVDEIDRELDAVKRLQLIREAELLMEREVPLAPVAWEEITDGWWNYVKGIDPPHNVGIYDVIRWDTAWLDNPKNR</sequence>
<dbReference type="Gene3D" id="3.90.76.10">
    <property type="entry name" value="Dipeptide-binding Protein, Domain 1"/>
    <property type="match status" value="1"/>
</dbReference>
<reference evidence="7" key="1">
    <citation type="submission" date="2023-03" db="EMBL/GenBank/DDBJ databases">
        <authorList>
            <person name="Steffen K."/>
            <person name="Cardenas P."/>
        </authorList>
    </citation>
    <scope>NUCLEOTIDE SEQUENCE</scope>
</reference>
<dbReference type="SUPFAM" id="SSF53850">
    <property type="entry name" value="Periplasmic binding protein-like II"/>
    <property type="match status" value="1"/>
</dbReference>
<name>A0AA35S8M0_GEOBA</name>
<dbReference type="GO" id="GO:1904680">
    <property type="term" value="F:peptide transmembrane transporter activity"/>
    <property type="evidence" value="ECO:0007669"/>
    <property type="project" value="TreeGrafter"/>
</dbReference>
<dbReference type="GO" id="GO:0015833">
    <property type="term" value="P:peptide transport"/>
    <property type="evidence" value="ECO:0007669"/>
    <property type="project" value="TreeGrafter"/>
</dbReference>
<gene>
    <name evidence="7" type="ORF">GBAR_LOCUS14239</name>
</gene>
<protein>
    <submittedName>
        <fullName evidence="7">Glutathione-binding protein GsiB</fullName>
    </submittedName>
</protein>
<comment type="similarity">
    <text evidence="1">Belongs to the bacterial solute-binding protein 5 family.</text>
</comment>
<dbReference type="InterPro" id="IPR000914">
    <property type="entry name" value="SBP_5_dom"/>
</dbReference>
<dbReference type="Gene3D" id="3.40.190.10">
    <property type="entry name" value="Periplasmic binding protein-like II"/>
    <property type="match status" value="1"/>
</dbReference>
<dbReference type="InterPro" id="IPR023765">
    <property type="entry name" value="SBP_5_CS"/>
</dbReference>
<dbReference type="EMBL" id="CASHTH010002083">
    <property type="protein sequence ID" value="CAI8024517.1"/>
    <property type="molecule type" value="Genomic_DNA"/>
</dbReference>
<accession>A0AA35S8M0</accession>
<dbReference type="PROSITE" id="PS51257">
    <property type="entry name" value="PROKAR_LIPOPROTEIN"/>
    <property type="match status" value="1"/>
</dbReference>
<dbReference type="PANTHER" id="PTHR30290">
    <property type="entry name" value="PERIPLASMIC BINDING COMPONENT OF ABC TRANSPORTER"/>
    <property type="match status" value="1"/>
</dbReference>
<evidence type="ECO:0000256" key="3">
    <source>
        <dbReference type="ARBA" id="ARBA00022729"/>
    </source>
</evidence>
<feature type="chain" id="PRO_5041432192" evidence="5">
    <location>
        <begin position="24"/>
        <end position="615"/>
    </location>
</feature>
<evidence type="ECO:0000256" key="2">
    <source>
        <dbReference type="ARBA" id="ARBA00022448"/>
    </source>
</evidence>
<keyword evidence="8" id="KW-1185">Reference proteome</keyword>
<evidence type="ECO:0000259" key="6">
    <source>
        <dbReference type="Pfam" id="PF00496"/>
    </source>
</evidence>
<dbReference type="Gene3D" id="3.10.105.10">
    <property type="entry name" value="Dipeptide-binding Protein, Domain 3"/>
    <property type="match status" value="1"/>
</dbReference>
<dbReference type="CDD" id="cd00995">
    <property type="entry name" value="PBP2_NikA_DppA_OppA_like"/>
    <property type="match status" value="1"/>
</dbReference>
<dbReference type="Pfam" id="PF00496">
    <property type="entry name" value="SBP_bac_5"/>
    <property type="match status" value="1"/>
</dbReference>
<dbReference type="PROSITE" id="PS01040">
    <property type="entry name" value="SBP_BACTERIAL_5"/>
    <property type="match status" value="1"/>
</dbReference>
<comment type="caution">
    <text evidence="7">The sequence shown here is derived from an EMBL/GenBank/DDBJ whole genome shotgun (WGS) entry which is preliminary data.</text>
</comment>
<organism evidence="7 8">
    <name type="scientific">Geodia barretti</name>
    <name type="common">Barrett's horny sponge</name>
    <dbReference type="NCBI Taxonomy" id="519541"/>
    <lineage>
        <taxon>Eukaryota</taxon>
        <taxon>Metazoa</taxon>
        <taxon>Porifera</taxon>
        <taxon>Demospongiae</taxon>
        <taxon>Heteroscleromorpha</taxon>
        <taxon>Tetractinellida</taxon>
        <taxon>Astrophorina</taxon>
        <taxon>Geodiidae</taxon>
        <taxon>Geodia</taxon>
    </lineage>
</organism>
<evidence type="ECO:0000313" key="7">
    <source>
        <dbReference type="EMBL" id="CAI8024517.1"/>
    </source>
</evidence>
<feature type="domain" description="Solute-binding protein family 5" evidence="6">
    <location>
        <begin position="150"/>
        <end position="526"/>
    </location>
</feature>
<feature type="region of interest" description="Disordered" evidence="4">
    <location>
        <begin position="50"/>
        <end position="78"/>
    </location>
</feature>
<proteinExistence type="inferred from homology"/>
<dbReference type="PANTHER" id="PTHR30290:SF9">
    <property type="entry name" value="OLIGOPEPTIDE-BINDING PROTEIN APPA"/>
    <property type="match status" value="1"/>
</dbReference>
<evidence type="ECO:0000313" key="8">
    <source>
        <dbReference type="Proteomes" id="UP001174909"/>
    </source>
</evidence>
<dbReference type="Proteomes" id="UP001174909">
    <property type="component" value="Unassembled WGS sequence"/>
</dbReference>
<dbReference type="PIRSF" id="PIRSF002741">
    <property type="entry name" value="MppA"/>
    <property type="match status" value="1"/>
</dbReference>
<dbReference type="AlphaFoldDB" id="A0AA35S8M0"/>
<evidence type="ECO:0000256" key="5">
    <source>
        <dbReference type="SAM" id="SignalP"/>
    </source>
</evidence>
<evidence type="ECO:0000256" key="4">
    <source>
        <dbReference type="SAM" id="MobiDB-lite"/>
    </source>
</evidence>
<feature type="signal peptide" evidence="5">
    <location>
        <begin position="1"/>
        <end position="23"/>
    </location>
</feature>
<dbReference type="GO" id="GO:0043190">
    <property type="term" value="C:ATP-binding cassette (ABC) transporter complex"/>
    <property type="evidence" value="ECO:0007669"/>
    <property type="project" value="InterPro"/>
</dbReference>
<dbReference type="InterPro" id="IPR039424">
    <property type="entry name" value="SBP_5"/>
</dbReference>